<name>A0A1I5W2A9_9LACT</name>
<sequence length="93" mass="11212">MIMMDTESQFSQYEPWLKLKAKELDYLGYPEIKVEDLWNYLVKFCWKRKQPEHYHACVQQIMAIQPNHYLDFASLEAQVKVSSLEEMDLNAFF</sequence>
<dbReference type="EMBL" id="FOXW01000002">
    <property type="protein sequence ID" value="SFQ13386.1"/>
    <property type="molecule type" value="Genomic_DNA"/>
</dbReference>
<dbReference type="Proteomes" id="UP000199136">
    <property type="component" value="Unassembled WGS sequence"/>
</dbReference>
<protein>
    <submittedName>
        <fullName evidence="1">Post-transcriptional regulator</fullName>
    </submittedName>
</protein>
<evidence type="ECO:0000313" key="2">
    <source>
        <dbReference type="Proteomes" id="UP000199136"/>
    </source>
</evidence>
<reference evidence="1 2" key="1">
    <citation type="submission" date="2016-10" db="EMBL/GenBank/DDBJ databases">
        <authorList>
            <person name="de Groot N.N."/>
        </authorList>
    </citation>
    <scope>NUCLEOTIDE SEQUENCE [LARGE SCALE GENOMIC DNA]</scope>
    <source>
        <strain evidence="1 2">DSM 20581</strain>
    </source>
</reference>
<dbReference type="AlphaFoldDB" id="A0A1I5W2A9"/>
<gene>
    <name evidence="1" type="ORF">SAMN04488506_0704</name>
</gene>
<dbReference type="InterPro" id="IPR025716">
    <property type="entry name" value="Post-transcriptional_regulator"/>
</dbReference>
<accession>A0A1I5W2A9</accession>
<proteinExistence type="predicted"/>
<evidence type="ECO:0000313" key="1">
    <source>
        <dbReference type="EMBL" id="SFQ13386.1"/>
    </source>
</evidence>
<organism evidence="1 2">
    <name type="scientific">Desemzia incerta</name>
    <dbReference type="NCBI Taxonomy" id="82801"/>
    <lineage>
        <taxon>Bacteria</taxon>
        <taxon>Bacillati</taxon>
        <taxon>Bacillota</taxon>
        <taxon>Bacilli</taxon>
        <taxon>Lactobacillales</taxon>
        <taxon>Carnobacteriaceae</taxon>
        <taxon>Desemzia</taxon>
    </lineage>
</organism>
<keyword evidence="2" id="KW-1185">Reference proteome</keyword>
<dbReference type="STRING" id="82801.SAMN04488506_0704"/>
<dbReference type="Pfam" id="PF13797">
    <property type="entry name" value="Post_transc_reg"/>
    <property type="match status" value="1"/>
</dbReference>